<gene>
    <name evidence="1" type="ORF">CNE99_08735</name>
</gene>
<dbReference type="InterPro" id="IPR014955">
    <property type="entry name" value="DUF1826"/>
</dbReference>
<dbReference type="AlphaFoldDB" id="A0A2A5WKB5"/>
<protein>
    <recommendedName>
        <fullName evidence="3">DUF1826 domain-containing protein</fullName>
    </recommendedName>
</protein>
<name>A0A2A5WKB5_9GAMM</name>
<reference evidence="1 2" key="1">
    <citation type="submission" date="2017-08" db="EMBL/GenBank/DDBJ databases">
        <title>Fine stratification of microbial communities through a metagenomic profile of the photic zone.</title>
        <authorList>
            <person name="Haro-Moreno J.M."/>
            <person name="Lopez-Perez M."/>
            <person name="De La Torre J."/>
            <person name="Picazo A."/>
            <person name="Camacho A."/>
            <person name="Rodriguez-Valera F."/>
        </authorList>
    </citation>
    <scope>NUCLEOTIDE SEQUENCE [LARGE SCALE GENOMIC DNA]</scope>
    <source>
        <strain evidence="1">MED-G24</strain>
    </source>
</reference>
<dbReference type="Pfam" id="PF08856">
    <property type="entry name" value="DUF1826"/>
    <property type="match status" value="1"/>
</dbReference>
<accession>A0A2A5WKB5</accession>
<dbReference type="EMBL" id="NTKD01000055">
    <property type="protein sequence ID" value="PDH36960.1"/>
    <property type="molecule type" value="Genomic_DNA"/>
</dbReference>
<evidence type="ECO:0000313" key="2">
    <source>
        <dbReference type="Proteomes" id="UP000219327"/>
    </source>
</evidence>
<comment type="caution">
    <text evidence="1">The sequence shown here is derived from an EMBL/GenBank/DDBJ whole genome shotgun (WGS) entry which is preliminary data.</text>
</comment>
<sequence length="213" mass="23471">MDPGNRGDGRMMRHVLSDELGDFAAIYDEDVEVVSVSRPQAGACAVFSERLISSRQIPHLRWMQAANDYNAPAKVLPASIDVDVLSALSDTIAEAGELLGMLLDCEQVGVRLEILSAPMCPRFHVDFVHCRMLTTLSGVGTDWIPNDDVDWDVFMDLNATARPVKADAEIHQLPTGNWSLLKGGKWSDHFDGVVHRSPHVTSERLLLSLDPIL</sequence>
<dbReference type="Proteomes" id="UP000219327">
    <property type="component" value="Unassembled WGS sequence"/>
</dbReference>
<evidence type="ECO:0000313" key="1">
    <source>
        <dbReference type="EMBL" id="PDH36960.1"/>
    </source>
</evidence>
<evidence type="ECO:0008006" key="3">
    <source>
        <dbReference type="Google" id="ProtNLM"/>
    </source>
</evidence>
<organism evidence="1 2">
    <name type="scientific">OM182 bacterium MED-G24</name>
    <dbReference type="NCBI Taxonomy" id="1986255"/>
    <lineage>
        <taxon>Bacteria</taxon>
        <taxon>Pseudomonadati</taxon>
        <taxon>Pseudomonadota</taxon>
        <taxon>Gammaproteobacteria</taxon>
        <taxon>OMG group</taxon>
        <taxon>OM182 clade</taxon>
    </lineage>
</organism>
<proteinExistence type="predicted"/>